<dbReference type="Gene3D" id="3.40.50.300">
    <property type="entry name" value="P-loop containing nucleotide triphosphate hydrolases"/>
    <property type="match status" value="2"/>
</dbReference>
<dbReference type="PANTHER" id="PTHR11070:SF2">
    <property type="entry name" value="ATP-DEPENDENT DNA HELICASE SRS2"/>
    <property type="match status" value="1"/>
</dbReference>
<dbReference type="Gene3D" id="3.90.320.10">
    <property type="match status" value="1"/>
</dbReference>
<keyword evidence="8 15" id="KW-0067">ATP-binding</keyword>
<dbReference type="Gene3D" id="1.10.486.10">
    <property type="entry name" value="PCRA, domain 4"/>
    <property type="match status" value="1"/>
</dbReference>
<dbReference type="InterPro" id="IPR000212">
    <property type="entry name" value="DNA_helicase_UvrD/REP"/>
</dbReference>
<dbReference type="CDD" id="cd17932">
    <property type="entry name" value="DEXQc_UvrD"/>
    <property type="match status" value="1"/>
</dbReference>
<evidence type="ECO:0000256" key="6">
    <source>
        <dbReference type="ARBA" id="ARBA00022806"/>
    </source>
</evidence>
<dbReference type="InterPro" id="IPR014016">
    <property type="entry name" value="UvrD-like_ATP-bd"/>
</dbReference>
<evidence type="ECO:0000256" key="10">
    <source>
        <dbReference type="ARBA" id="ARBA00023204"/>
    </source>
</evidence>
<keyword evidence="7" id="KW-0269">Exonuclease</keyword>
<dbReference type="InterPro" id="IPR014017">
    <property type="entry name" value="DNA_helicase_UvrD-like_C"/>
</dbReference>
<comment type="similarity">
    <text evidence="1">Belongs to the helicase family. UvrD subfamily.</text>
</comment>
<evidence type="ECO:0000256" key="7">
    <source>
        <dbReference type="ARBA" id="ARBA00022839"/>
    </source>
</evidence>
<proteinExistence type="inferred from homology"/>
<evidence type="ECO:0000313" key="19">
    <source>
        <dbReference type="Proteomes" id="UP000177481"/>
    </source>
</evidence>
<keyword evidence="2" id="KW-0540">Nuclease</keyword>
<keyword evidence="9" id="KW-0238">DNA-binding</keyword>
<dbReference type="Gene3D" id="1.10.10.160">
    <property type="match status" value="1"/>
</dbReference>
<evidence type="ECO:0000313" key="18">
    <source>
        <dbReference type="EMBL" id="OGD64825.1"/>
    </source>
</evidence>
<dbReference type="PANTHER" id="PTHR11070">
    <property type="entry name" value="UVRD / RECB / PCRA DNA HELICASE FAMILY MEMBER"/>
    <property type="match status" value="1"/>
</dbReference>
<evidence type="ECO:0000256" key="5">
    <source>
        <dbReference type="ARBA" id="ARBA00022801"/>
    </source>
</evidence>
<feature type="binding site" evidence="15">
    <location>
        <begin position="32"/>
        <end position="39"/>
    </location>
    <ligand>
        <name>ATP</name>
        <dbReference type="ChEBI" id="CHEBI:30616"/>
    </ligand>
</feature>
<sequence>MSGNDFFREFTKLNPAQQKAVKSIEGPIMVLAGPGTGKTQVVAMRIANILNKTQISARNILALTFTEAGVTALKQRLEAIIGPDAYQVTISTFHGFANEIINTFLYVFPQVSSGENLSELEQYQIFDRLIAKNAKLKELRPPRASERHVAAIISTIKQLKQENITPTQLKLLCRQDYQQSLKAKLSAEKTEALAMMLRRNLELAEIYRDYIAYLGRHGLYDYEDMILLAIEAMRTHSEVKSYLQERYQYVLVDEYQDTNSAQNTLVELLCDFFESPNFFAVGDDKQAIYRFQGASVANMLHFANKYTDIKTVVLKENYRSSAAVLESATKLIEHNQAQIAKYLDLNLEVTAVSKKTNIPQLLAFPTHQTQYEWIIRSIQQQLTKRVVTGLNEVAVLFRTNGEVAEFRSLAVRQGLTVAGATNLNLLHEPKVKALLTVLGALSKPDDPSTLILALRFLNEKLTLVEISQAARAYRGRLSLAALMEQSEFRQVKVAADKLFALEQLSLKVSLVSLVLETVLVLGLVDSQEPIGSLETVGSFVEQVKKLVNRQPTLGLDRLVEHFELLRRYKLTIPITQAMPERTSLFVGTVHSAKGLEFKTVFMPNVSEDSWRLRANRSIVKLPSAISGLKDWQDDPIDDERRLFFVAMTRTSGALFLTYSQTRVNGNPNLPCQFVSEINLEPKIIKPSESEVRQALTQPFNRVTSSVLKQQELEYVREHILATPFSFTHFQSYLACPRRYLLRHVLGLPEAPNYNLIFGSAVHRALELIGKRQIAQKSLPNKDVLIGFFRESVRGDLPEAELTLMKDRGAALLGNYFDSRLSEFMAPIAVEYNFQSHHVLLDDIWLTGKFDRIEPIDPVAKTVRVIDFKTGSRPKTRGQIEGTTKDSEGEIKQQLTFYALLSRLDRQFPYHVSELTVRFIDDAGKFSEESFSVGTEEILKLTAQIKETHTEILTLTDFQHNEINGFERGCELCALF</sequence>
<evidence type="ECO:0000256" key="2">
    <source>
        <dbReference type="ARBA" id="ARBA00022722"/>
    </source>
</evidence>
<accession>A0A1F5EBR2</accession>
<evidence type="ECO:0000259" key="16">
    <source>
        <dbReference type="PROSITE" id="PS51198"/>
    </source>
</evidence>
<reference evidence="18 19" key="1">
    <citation type="journal article" date="2016" name="Nat. Commun.">
        <title>Thousands of microbial genomes shed light on interconnected biogeochemical processes in an aquifer system.</title>
        <authorList>
            <person name="Anantharaman K."/>
            <person name="Brown C.T."/>
            <person name="Hug L.A."/>
            <person name="Sharon I."/>
            <person name="Castelle C.J."/>
            <person name="Probst A.J."/>
            <person name="Thomas B.C."/>
            <person name="Singh A."/>
            <person name="Wilkins M.J."/>
            <person name="Karaoz U."/>
            <person name="Brodie E.L."/>
            <person name="Williams K.H."/>
            <person name="Hubbard S.S."/>
            <person name="Banfield J.F."/>
        </authorList>
    </citation>
    <scope>NUCLEOTIDE SEQUENCE [LARGE SCALE GENOMIC DNA]</scope>
</reference>
<evidence type="ECO:0000256" key="8">
    <source>
        <dbReference type="ARBA" id="ARBA00022840"/>
    </source>
</evidence>
<keyword evidence="6 15" id="KW-0347">Helicase</keyword>
<dbReference type="Pfam" id="PF12705">
    <property type="entry name" value="PDDEXK_1"/>
    <property type="match status" value="1"/>
</dbReference>
<protein>
    <recommendedName>
        <fullName evidence="13">DNA 3'-5' helicase</fullName>
        <ecNumber evidence="13">5.6.2.4</ecNumber>
    </recommendedName>
</protein>
<keyword evidence="3 15" id="KW-0547">Nucleotide-binding</keyword>
<dbReference type="InterPro" id="IPR038726">
    <property type="entry name" value="PDDEXK_AddAB-type"/>
</dbReference>
<evidence type="ECO:0000259" key="17">
    <source>
        <dbReference type="PROSITE" id="PS51217"/>
    </source>
</evidence>
<evidence type="ECO:0000256" key="4">
    <source>
        <dbReference type="ARBA" id="ARBA00022763"/>
    </source>
</evidence>
<dbReference type="GO" id="GO:0003677">
    <property type="term" value="F:DNA binding"/>
    <property type="evidence" value="ECO:0007669"/>
    <property type="project" value="UniProtKB-KW"/>
</dbReference>
<dbReference type="EMBL" id="MEZX01000002">
    <property type="protein sequence ID" value="OGD64825.1"/>
    <property type="molecule type" value="Genomic_DNA"/>
</dbReference>
<feature type="domain" description="UvrD-like helicase ATP-binding" evidence="16">
    <location>
        <begin position="11"/>
        <end position="321"/>
    </location>
</feature>
<dbReference type="Proteomes" id="UP000177481">
    <property type="component" value="Unassembled WGS sequence"/>
</dbReference>
<evidence type="ECO:0000256" key="14">
    <source>
        <dbReference type="ARBA" id="ARBA00048988"/>
    </source>
</evidence>
<evidence type="ECO:0000256" key="12">
    <source>
        <dbReference type="ARBA" id="ARBA00034617"/>
    </source>
</evidence>
<dbReference type="Pfam" id="PF00580">
    <property type="entry name" value="UvrD-helicase"/>
    <property type="match status" value="1"/>
</dbReference>
<dbReference type="GO" id="GO:0004527">
    <property type="term" value="F:exonuclease activity"/>
    <property type="evidence" value="ECO:0007669"/>
    <property type="project" value="UniProtKB-KW"/>
</dbReference>
<dbReference type="InterPro" id="IPR027417">
    <property type="entry name" value="P-loop_NTPase"/>
</dbReference>
<evidence type="ECO:0000256" key="11">
    <source>
        <dbReference type="ARBA" id="ARBA00023235"/>
    </source>
</evidence>
<gene>
    <name evidence="18" type="ORF">A3A71_02145</name>
</gene>
<dbReference type="PROSITE" id="PS51217">
    <property type="entry name" value="UVRD_HELICASE_CTER"/>
    <property type="match status" value="1"/>
</dbReference>
<dbReference type="GO" id="GO:0043138">
    <property type="term" value="F:3'-5' DNA helicase activity"/>
    <property type="evidence" value="ECO:0007669"/>
    <property type="project" value="UniProtKB-EC"/>
</dbReference>
<dbReference type="AlphaFoldDB" id="A0A1F5EBR2"/>
<dbReference type="STRING" id="1797471.A3A71_02145"/>
<dbReference type="GO" id="GO:0000725">
    <property type="term" value="P:recombinational repair"/>
    <property type="evidence" value="ECO:0007669"/>
    <property type="project" value="TreeGrafter"/>
</dbReference>
<comment type="catalytic activity">
    <reaction evidence="14">
        <text>ATP + H2O = ADP + phosphate + H(+)</text>
        <dbReference type="Rhea" id="RHEA:13065"/>
        <dbReference type="ChEBI" id="CHEBI:15377"/>
        <dbReference type="ChEBI" id="CHEBI:15378"/>
        <dbReference type="ChEBI" id="CHEBI:30616"/>
        <dbReference type="ChEBI" id="CHEBI:43474"/>
        <dbReference type="ChEBI" id="CHEBI:456216"/>
        <dbReference type="EC" id="5.6.2.4"/>
    </reaction>
</comment>
<evidence type="ECO:0000256" key="3">
    <source>
        <dbReference type="ARBA" id="ARBA00022741"/>
    </source>
</evidence>
<evidence type="ECO:0000256" key="9">
    <source>
        <dbReference type="ARBA" id="ARBA00023125"/>
    </source>
</evidence>
<feature type="domain" description="UvrD-like helicase C-terminal" evidence="17">
    <location>
        <begin position="322"/>
        <end position="594"/>
    </location>
</feature>
<evidence type="ECO:0000256" key="1">
    <source>
        <dbReference type="ARBA" id="ARBA00009922"/>
    </source>
</evidence>
<dbReference type="InterPro" id="IPR011604">
    <property type="entry name" value="PDDEXK-like_dom_sf"/>
</dbReference>
<dbReference type="EC" id="5.6.2.4" evidence="13"/>
<keyword evidence="4" id="KW-0227">DNA damage</keyword>
<dbReference type="SUPFAM" id="SSF52540">
    <property type="entry name" value="P-loop containing nucleoside triphosphate hydrolases"/>
    <property type="match status" value="1"/>
</dbReference>
<keyword evidence="10" id="KW-0234">DNA repair</keyword>
<organism evidence="18 19">
    <name type="scientific">Candidatus Berkelbacteria bacterium RIFCSPLOWO2_01_FULL_50_28</name>
    <dbReference type="NCBI Taxonomy" id="1797471"/>
    <lineage>
        <taxon>Bacteria</taxon>
        <taxon>Candidatus Berkelbacteria</taxon>
    </lineage>
</organism>
<dbReference type="Pfam" id="PF13361">
    <property type="entry name" value="UvrD_C"/>
    <property type="match status" value="1"/>
</dbReference>
<dbReference type="InterPro" id="IPR013986">
    <property type="entry name" value="DExx_box_DNA_helicase_dom_sf"/>
</dbReference>
<dbReference type="PROSITE" id="PS51198">
    <property type="entry name" value="UVRD_HELICASE_ATP_BIND"/>
    <property type="match status" value="1"/>
</dbReference>
<comment type="caution">
    <text evidence="18">The sequence shown here is derived from an EMBL/GenBank/DDBJ whole genome shotgun (WGS) entry which is preliminary data.</text>
</comment>
<name>A0A1F5EBR2_9BACT</name>
<keyword evidence="5 15" id="KW-0378">Hydrolase</keyword>
<evidence type="ECO:0000256" key="15">
    <source>
        <dbReference type="PROSITE-ProRule" id="PRU00560"/>
    </source>
</evidence>
<dbReference type="GO" id="GO:0005524">
    <property type="term" value="F:ATP binding"/>
    <property type="evidence" value="ECO:0007669"/>
    <property type="project" value="UniProtKB-UniRule"/>
</dbReference>
<keyword evidence="11" id="KW-0413">Isomerase</keyword>
<comment type="catalytic activity">
    <reaction evidence="12">
        <text>Couples ATP hydrolysis with the unwinding of duplex DNA by translocating in the 3'-5' direction.</text>
        <dbReference type="EC" id="5.6.2.4"/>
    </reaction>
</comment>
<evidence type="ECO:0000256" key="13">
    <source>
        <dbReference type="ARBA" id="ARBA00034808"/>
    </source>
</evidence>